<dbReference type="Proteomes" id="UP000306585">
    <property type="component" value="Unassembled WGS sequence"/>
</dbReference>
<dbReference type="InterPro" id="IPR003594">
    <property type="entry name" value="HATPase_dom"/>
</dbReference>
<dbReference type="EMBL" id="VBRY01000005">
    <property type="protein sequence ID" value="TLS67573.1"/>
    <property type="molecule type" value="Genomic_DNA"/>
</dbReference>
<keyword evidence="10" id="KW-1185">Reference proteome</keyword>
<feature type="domain" description="PAC" evidence="8">
    <location>
        <begin position="95"/>
        <end position="150"/>
    </location>
</feature>
<reference evidence="9 10" key="1">
    <citation type="journal article" date="2019" name="Appl. Environ. Microbiol.">
        <title>Environmental Evidence and Genomic Insight of Iron-oxidizing Bacteria Preference Towards More Corrosion Resistant Stainless Steel at Higher Salinities.</title>
        <authorList>
            <person name="Garrison C.E."/>
            <person name="Price K.A."/>
            <person name="Field E.K."/>
        </authorList>
    </citation>
    <scope>NUCLEOTIDE SEQUENCE [LARGE SCALE GENOMIC DNA]</scope>
    <source>
        <strain evidence="9 10">P3</strain>
    </source>
</reference>
<evidence type="ECO:0000259" key="6">
    <source>
        <dbReference type="PROSITE" id="PS50110"/>
    </source>
</evidence>
<evidence type="ECO:0000259" key="8">
    <source>
        <dbReference type="PROSITE" id="PS50113"/>
    </source>
</evidence>
<dbReference type="InterPro" id="IPR035965">
    <property type="entry name" value="PAS-like_dom_sf"/>
</dbReference>
<dbReference type="InterPro" id="IPR036890">
    <property type="entry name" value="HATPase_C_sf"/>
</dbReference>
<dbReference type="InterPro" id="IPR003661">
    <property type="entry name" value="HisK_dim/P_dom"/>
</dbReference>
<dbReference type="SMART" id="SM00448">
    <property type="entry name" value="REC"/>
    <property type="match status" value="1"/>
</dbReference>
<evidence type="ECO:0000259" key="7">
    <source>
        <dbReference type="PROSITE" id="PS50112"/>
    </source>
</evidence>
<dbReference type="GO" id="GO:0000155">
    <property type="term" value="F:phosphorelay sensor kinase activity"/>
    <property type="evidence" value="ECO:0007669"/>
    <property type="project" value="InterPro"/>
</dbReference>
<dbReference type="SUPFAM" id="SSF47384">
    <property type="entry name" value="Homodimeric domain of signal transducing histidine kinase"/>
    <property type="match status" value="1"/>
</dbReference>
<dbReference type="PANTHER" id="PTHR43065:SF42">
    <property type="entry name" value="TWO-COMPONENT SENSOR PPRA"/>
    <property type="match status" value="1"/>
</dbReference>
<dbReference type="Pfam" id="PF02518">
    <property type="entry name" value="HATPase_c"/>
    <property type="match status" value="1"/>
</dbReference>
<dbReference type="SMART" id="SM00091">
    <property type="entry name" value="PAS"/>
    <property type="match status" value="1"/>
</dbReference>
<name>A0A5R9GSZ8_9PROT</name>
<accession>A0A5R9GSZ8</accession>
<comment type="catalytic activity">
    <reaction evidence="1">
        <text>ATP + protein L-histidine = ADP + protein N-phospho-L-histidine.</text>
        <dbReference type="EC" id="2.7.13.3"/>
    </reaction>
</comment>
<feature type="domain" description="Response regulatory" evidence="6">
    <location>
        <begin position="417"/>
        <end position="534"/>
    </location>
</feature>
<dbReference type="InterPro" id="IPR036097">
    <property type="entry name" value="HisK_dim/P_sf"/>
</dbReference>
<keyword evidence="3 4" id="KW-0597">Phosphoprotein</keyword>
<dbReference type="InterPro" id="IPR001789">
    <property type="entry name" value="Sig_transdc_resp-reg_receiver"/>
</dbReference>
<dbReference type="CDD" id="cd00130">
    <property type="entry name" value="PAS"/>
    <property type="match status" value="1"/>
</dbReference>
<dbReference type="Pfam" id="PF00072">
    <property type="entry name" value="Response_reg"/>
    <property type="match status" value="1"/>
</dbReference>
<dbReference type="SUPFAM" id="SSF55785">
    <property type="entry name" value="PYP-like sensor domain (PAS domain)"/>
    <property type="match status" value="1"/>
</dbReference>
<dbReference type="PROSITE" id="PS50109">
    <property type="entry name" value="HIS_KIN"/>
    <property type="match status" value="1"/>
</dbReference>
<protein>
    <recommendedName>
        <fullName evidence="2">histidine kinase</fullName>
        <ecNumber evidence="2">2.7.13.3</ecNumber>
    </recommendedName>
</protein>
<feature type="domain" description="Histidine kinase" evidence="5">
    <location>
        <begin position="170"/>
        <end position="396"/>
    </location>
</feature>
<dbReference type="InterPro" id="IPR005467">
    <property type="entry name" value="His_kinase_dom"/>
</dbReference>
<dbReference type="RefSeq" id="WP_138239006.1">
    <property type="nucleotide sequence ID" value="NZ_VBRY01000005.1"/>
</dbReference>
<dbReference type="PROSITE" id="PS50112">
    <property type="entry name" value="PAS"/>
    <property type="match status" value="1"/>
</dbReference>
<dbReference type="InterPro" id="IPR000700">
    <property type="entry name" value="PAS-assoc_C"/>
</dbReference>
<evidence type="ECO:0000256" key="2">
    <source>
        <dbReference type="ARBA" id="ARBA00012438"/>
    </source>
</evidence>
<feature type="modified residue" description="4-aspartylphosphate" evidence="4">
    <location>
        <position position="469"/>
    </location>
</feature>
<dbReference type="NCBIfam" id="TIGR00229">
    <property type="entry name" value="sensory_box"/>
    <property type="match status" value="1"/>
</dbReference>
<dbReference type="AlphaFoldDB" id="A0A5R9GSZ8"/>
<dbReference type="SUPFAM" id="SSF52172">
    <property type="entry name" value="CheY-like"/>
    <property type="match status" value="1"/>
</dbReference>
<dbReference type="PROSITE" id="PS50113">
    <property type="entry name" value="PAC"/>
    <property type="match status" value="1"/>
</dbReference>
<evidence type="ECO:0000256" key="1">
    <source>
        <dbReference type="ARBA" id="ARBA00000085"/>
    </source>
</evidence>
<gene>
    <name evidence="9" type="ORF">FEF65_06560</name>
</gene>
<dbReference type="Gene3D" id="1.10.287.130">
    <property type="match status" value="1"/>
</dbReference>
<comment type="caution">
    <text evidence="9">The sequence shown here is derived from an EMBL/GenBank/DDBJ whole genome shotgun (WGS) entry which is preliminary data.</text>
</comment>
<dbReference type="SMART" id="SM00086">
    <property type="entry name" value="PAC"/>
    <property type="match status" value="1"/>
</dbReference>
<dbReference type="Pfam" id="PF08447">
    <property type="entry name" value="PAS_3"/>
    <property type="match status" value="1"/>
</dbReference>
<feature type="domain" description="PAS" evidence="7">
    <location>
        <begin position="24"/>
        <end position="94"/>
    </location>
</feature>
<dbReference type="SMART" id="SM00387">
    <property type="entry name" value="HATPase_c"/>
    <property type="match status" value="1"/>
</dbReference>
<dbReference type="InterPro" id="IPR013655">
    <property type="entry name" value="PAS_fold_3"/>
</dbReference>
<dbReference type="Gene3D" id="3.40.50.2300">
    <property type="match status" value="1"/>
</dbReference>
<dbReference type="PANTHER" id="PTHR43065">
    <property type="entry name" value="SENSOR HISTIDINE KINASE"/>
    <property type="match status" value="1"/>
</dbReference>
<evidence type="ECO:0000256" key="3">
    <source>
        <dbReference type="ARBA" id="ARBA00022553"/>
    </source>
</evidence>
<dbReference type="InterPro" id="IPR011006">
    <property type="entry name" value="CheY-like_superfamily"/>
</dbReference>
<dbReference type="PROSITE" id="PS50110">
    <property type="entry name" value="RESPONSE_REGULATORY"/>
    <property type="match status" value="1"/>
</dbReference>
<dbReference type="InterPro" id="IPR004358">
    <property type="entry name" value="Sig_transdc_His_kin-like_C"/>
</dbReference>
<sequence>MTRPTDEEKSIQHHYRLIEALSESERRYRELVNNLKEVVFQTDAQGLWTFLNPAWFEVTGFSVEESMNTLFLDYVYPDDRELNMERFKPLIERKKEYCRHVIRYRHKNGGFRWIEVFARLTLDHAGAVQGTTGTLTDITERKQAEEEAEQLQLKLLQKQKLESLGVLAGGIAHDFNNLLAAIMGHAAMAERKLPGQSMALQKHMQAIVSSSEKAADLCRQMLAYSGQGHLVMQTVDLSTLIEGILNIMEVTMNKGVILKLSLTEQLPGIEADPSQVQQVVMNLVTNANEAIDKRSGVIAIRTGVTFASKDYLNQCLHSDEAREGYFVFVEVSDTGCGMDAQTMKKVFDPFFTTKFTGRGLGMSAILGIVRRHHGALKAYSEKGQGSTFRVLFPAMNYVGNDQVHAESRPLSRYGAGVVLVVDDEEIIRDMAAMMLADLGIDEVLTASDGKEATEIYRRDAHRIALVLLDLTMPRMDGEETFRQLRMINPDVKVILSSGYSEQSVQDRFAGKRLFGFLQKPYTPEAMQALVEQALTADKGESPL</sequence>
<evidence type="ECO:0000313" key="10">
    <source>
        <dbReference type="Proteomes" id="UP000306585"/>
    </source>
</evidence>
<dbReference type="EC" id="2.7.13.3" evidence="2"/>
<evidence type="ECO:0000313" key="9">
    <source>
        <dbReference type="EMBL" id="TLS67573.1"/>
    </source>
</evidence>
<dbReference type="InterPro" id="IPR001610">
    <property type="entry name" value="PAC"/>
</dbReference>
<proteinExistence type="predicted"/>
<evidence type="ECO:0000259" key="5">
    <source>
        <dbReference type="PROSITE" id="PS50109"/>
    </source>
</evidence>
<dbReference type="InterPro" id="IPR000014">
    <property type="entry name" value="PAS"/>
</dbReference>
<dbReference type="Gene3D" id="3.30.565.10">
    <property type="entry name" value="Histidine kinase-like ATPase, C-terminal domain"/>
    <property type="match status" value="1"/>
</dbReference>
<organism evidence="9 10">
    <name type="scientific">Mariprofundus erugo</name>
    <dbReference type="NCBI Taxonomy" id="2528639"/>
    <lineage>
        <taxon>Bacteria</taxon>
        <taxon>Pseudomonadati</taxon>
        <taxon>Pseudomonadota</taxon>
        <taxon>Candidatius Mariprofundia</taxon>
        <taxon>Mariprofundales</taxon>
        <taxon>Mariprofundaceae</taxon>
        <taxon>Mariprofundus</taxon>
    </lineage>
</organism>
<dbReference type="SMART" id="SM00388">
    <property type="entry name" value="HisKA"/>
    <property type="match status" value="1"/>
</dbReference>
<evidence type="ECO:0000256" key="4">
    <source>
        <dbReference type="PROSITE-ProRule" id="PRU00169"/>
    </source>
</evidence>
<dbReference type="SUPFAM" id="SSF55874">
    <property type="entry name" value="ATPase domain of HSP90 chaperone/DNA topoisomerase II/histidine kinase"/>
    <property type="match status" value="1"/>
</dbReference>
<dbReference type="Gene3D" id="3.30.450.20">
    <property type="entry name" value="PAS domain"/>
    <property type="match status" value="1"/>
</dbReference>
<dbReference type="PRINTS" id="PR00344">
    <property type="entry name" value="BCTRLSENSOR"/>
</dbReference>
<dbReference type="CDD" id="cd00082">
    <property type="entry name" value="HisKA"/>
    <property type="match status" value="1"/>
</dbReference>